<reference evidence="3 4" key="1">
    <citation type="submission" date="2017-05" db="EMBL/GenBank/DDBJ databases">
        <authorList>
            <person name="Song R."/>
            <person name="Chenine A.L."/>
            <person name="Ruprecht R.M."/>
        </authorList>
    </citation>
    <scope>NUCLEOTIDE SEQUENCE [LARGE SCALE GENOMIC DNA]</scope>
    <source>
        <strain evidence="3 4">CECT 8899</strain>
    </source>
</reference>
<keyword evidence="4" id="KW-1185">Reference proteome</keyword>
<feature type="region of interest" description="Disordered" evidence="1">
    <location>
        <begin position="692"/>
        <end position="711"/>
    </location>
</feature>
<gene>
    <name evidence="3" type="ORF">LOM8899_01342</name>
</gene>
<feature type="domain" description="PD-(D/E)XK endonuclease-like" evidence="2">
    <location>
        <begin position="715"/>
        <end position="915"/>
    </location>
</feature>
<evidence type="ECO:0000259" key="2">
    <source>
        <dbReference type="Pfam" id="PF12705"/>
    </source>
</evidence>
<dbReference type="AlphaFoldDB" id="A0A238LE52"/>
<dbReference type="InterPro" id="IPR014153">
    <property type="entry name" value="Ds_break_AddB"/>
</dbReference>
<accession>A0A238LE52</accession>
<name>A0A238LE52_9RHOB</name>
<organism evidence="3 4">
    <name type="scientific">Flavimaricola marinus</name>
    <dbReference type="NCBI Taxonomy" id="1819565"/>
    <lineage>
        <taxon>Bacteria</taxon>
        <taxon>Pseudomonadati</taxon>
        <taxon>Pseudomonadota</taxon>
        <taxon>Alphaproteobacteria</taxon>
        <taxon>Rhodobacterales</taxon>
        <taxon>Paracoccaceae</taxon>
        <taxon>Flavimaricola</taxon>
    </lineage>
</organism>
<sequence>MLFSDTETPRLFGLPPGADFAQALVDGLIGQMQDPAPEALGRVTLFVNTRRMQRRIREVFDAGPARILPRIRLITDLSRDPAASDLPPAISPLRRRLELSQLVAGLLDRTEGLAPRAALYDLADSLARLMDEMQGEGVTPADIAALDVTDQSGHWARSLEFLTIVQKFFGGSDEAPDPERRQRAIIERLITRWRTEPPKDPIIVAGSTGSRGATALLIEAVAKLPQGAVILPGYDFDMPAPVWERLDDALTGEDHPQFRFRKLMQALDLTPSDIRAWPSAPPPSPARNKLISLSLRPAPVTDQWHSEGPSLGHLPDATKGLTLLEAPSPRIEAEAIALRLRHAVEQGITAALITPDRGLTRQVAAALDRWEITPDDSAGMPLPLSPPGRMLRQVGNAIGERLTSEPILSILKHPLCNTADRGKHVLRTHDLELYLRRKGVAFPTAETMHAFAESTDTKAEDRRPWAAWLAGLLDRLANTGTLPLAEHLAQHIGITEAFCAGPDTPGSGELWEEAAGRKARALCDDLIFHADAGGDLTVQDYNALFYGVLSTGEVRDRDAGHPQVLIWGTLEARVQGADLMILAGLNEGTWPESPAPDPWLNRTMRRDAGLLLPERRIGLSAHDYMQAVAGAEVWITRSIRSDDADTVASRWINRLTNLMAGLPEQHGPEALTAMRNRAAPWIAGAIAQSDADRVDPAIRPSPRPPVESRPKELPVTAIGTLTRDPYSIYARYILRLRALDGLSQEPDAPLRGTVLHKVFEAFLKLKLPPDHAEAEATLLRVAGEVLDAECPWPTVRYLWRARIGRVADWFLTTEVARQAQGTPELFEKKGEAKMADLDFTLTAKADRIDIAADGSALIYDYKTGAPPSIKEQLAFEKQLLLTAALVEEGGFKDIGPSAVQGAAYIGLGSTPNQIPAPLDQVPPEDIWNELRDLVRLWSMPSQGYSALFRPKLVKYEGDYDHLSRRGEWDLSTKFTHEDVP</sequence>
<dbReference type="Pfam" id="PF12705">
    <property type="entry name" value="PDDEXK_1"/>
    <property type="match status" value="1"/>
</dbReference>
<proteinExistence type="predicted"/>
<dbReference type="EMBL" id="FXZK01000001">
    <property type="protein sequence ID" value="SMY07210.1"/>
    <property type="molecule type" value="Genomic_DNA"/>
</dbReference>
<protein>
    <submittedName>
        <fullName evidence="3">PD-(D/E)XK nuclease superfamily protein</fullName>
    </submittedName>
</protein>
<dbReference type="Proteomes" id="UP000201613">
    <property type="component" value="Unassembled WGS sequence"/>
</dbReference>
<evidence type="ECO:0000313" key="3">
    <source>
        <dbReference type="EMBL" id="SMY07210.1"/>
    </source>
</evidence>
<dbReference type="SUPFAM" id="SSF52540">
    <property type="entry name" value="P-loop containing nucleoside triphosphate hydrolases"/>
    <property type="match status" value="1"/>
</dbReference>
<dbReference type="InterPro" id="IPR038726">
    <property type="entry name" value="PDDEXK_AddAB-type"/>
</dbReference>
<evidence type="ECO:0000256" key="1">
    <source>
        <dbReference type="SAM" id="MobiDB-lite"/>
    </source>
</evidence>
<evidence type="ECO:0000313" key="4">
    <source>
        <dbReference type="Proteomes" id="UP000201613"/>
    </source>
</evidence>
<dbReference type="InterPro" id="IPR027417">
    <property type="entry name" value="P-loop_NTPase"/>
</dbReference>
<dbReference type="NCBIfam" id="TIGR02786">
    <property type="entry name" value="addB_alphas"/>
    <property type="match status" value="1"/>
</dbReference>
<dbReference type="RefSeq" id="WP_093991278.1">
    <property type="nucleotide sequence ID" value="NZ_FXZK01000001.1"/>
</dbReference>
<dbReference type="OrthoDB" id="9780606at2"/>